<keyword evidence="5" id="KW-1003">Cell membrane</keyword>
<dbReference type="PROSITE" id="PS50042">
    <property type="entry name" value="CNMP_BINDING_3"/>
    <property type="match status" value="1"/>
</dbReference>
<evidence type="ECO:0000256" key="4">
    <source>
        <dbReference type="ARBA" id="ARBA00022461"/>
    </source>
</evidence>
<comment type="subcellular location">
    <subcellularLocation>
        <location evidence="1">Cell membrane</location>
        <topology evidence="1">Multi-pass membrane protein</topology>
    </subcellularLocation>
</comment>
<dbReference type="SUPFAM" id="SSF51206">
    <property type="entry name" value="cAMP-binding domain-like"/>
    <property type="match status" value="1"/>
</dbReference>
<dbReference type="PANTHER" id="PTHR45689">
    <property type="entry name" value="I[[H]] CHANNEL, ISOFORM E"/>
    <property type="match status" value="1"/>
</dbReference>
<keyword evidence="16" id="KW-0407">Ion channel</keyword>
<feature type="compositionally biased region" description="Basic and acidic residues" evidence="18">
    <location>
        <begin position="926"/>
        <end position="938"/>
    </location>
</feature>
<evidence type="ECO:0000256" key="16">
    <source>
        <dbReference type="ARBA" id="ARBA00023303"/>
    </source>
</evidence>
<keyword evidence="15" id="KW-1071">Ligand-gated ion channel</keyword>
<feature type="transmembrane region" description="Helical" evidence="19">
    <location>
        <begin position="427"/>
        <end position="445"/>
    </location>
</feature>
<evidence type="ECO:0000256" key="19">
    <source>
        <dbReference type="SAM" id="Phobius"/>
    </source>
</evidence>
<dbReference type="InterPro" id="IPR051413">
    <property type="entry name" value="K/Na_HCN_channel"/>
</dbReference>
<evidence type="ECO:0000256" key="15">
    <source>
        <dbReference type="ARBA" id="ARBA00023286"/>
    </source>
</evidence>
<keyword evidence="11" id="KW-0406">Ion transport</keyword>
<evidence type="ECO:0000259" key="20">
    <source>
        <dbReference type="PROSITE" id="PS50042"/>
    </source>
</evidence>
<dbReference type="STRING" id="282301.A0A267GGH4"/>
<keyword evidence="8" id="KW-0547">Nucleotide-binding</keyword>
<feature type="compositionally biased region" description="Basic residues" evidence="18">
    <location>
        <begin position="211"/>
        <end position="222"/>
    </location>
</feature>
<feature type="domain" description="Cyclic nucleotide-binding" evidence="20">
    <location>
        <begin position="678"/>
        <end position="794"/>
    </location>
</feature>
<evidence type="ECO:0000256" key="14">
    <source>
        <dbReference type="ARBA" id="ARBA00023201"/>
    </source>
</evidence>
<feature type="non-terminal residue" evidence="21">
    <location>
        <position position="1"/>
    </location>
</feature>
<feature type="compositionally biased region" description="Basic and acidic residues" evidence="18">
    <location>
        <begin position="854"/>
        <end position="867"/>
    </location>
</feature>
<dbReference type="Pfam" id="PF00520">
    <property type="entry name" value="Ion_trans"/>
    <property type="match status" value="1"/>
</dbReference>
<sequence length="938" mass="105244">TIKMTAHTKLIDEAQRLDGESLTDLLDLRLHYQIQQQQQQQQQQRQRRALQRLRRGQTIAECDCTESPSLLDRSDSLPVDDLGMGERLQAGFIGQQQGRRSARQPQPLLQQPAPPPLPPPPLPPPPSSAGHRRGSFQSMRTHSLDQQQQQQQQQAEGGTDGLAAASAADCNNGKMASKSMDSCLDDPMSSADGQQIQQPVPQQQQQQQQSLRKKRPSLRMKLGRFGSGRQFGRSGSGSGSGGVANSTEAPAGDEAEVGEDSPLRDQQQQQQGATSATAVGDDLELGELEDPKQSTSSYLKEQFFAFFQPSDNKLAMKLFGNKNALLKEKRRQQQSGKWIIHPCSNFRFYWDLLMLVLLITNLVVLPVAISFFNDDLSPQWIIFNCVSDTIFLSDIAVNFRTGVITNDFAEEIVLDPKMIAQHYMKSWFFLDLISSIPMDYIFLVLNQRNNMSQLMHAGRALRILRLAKLLSLLRLLRLSRLVRYVSQWEEFFQIASKCFGIIKLVLIMMLLGHWNACFQFLIPFLNDFPPDSWVAKRGLKEAHWFRQYTWALFKAMSHMLSIGYGQHPPTSISEAWITIVSMMTGSSCYALFVGHAAALIQSFDTSKRLYREKFKQVEEYMAYRKLPRALRQRIANYYEHRYQGKMFNENDILSELSECLREQIINYNCRALVAAVPFFTYADQDFVSEVVTRLKYEVFQPGDLIIKEGTIGTKMYFIQEGIVDIITRDGEVATSLSDGSYFGEICLLTNARRVASVRAETYCNLYSLERENFLSVLDNYPLMRRTMESVAAERLSKIGQNPQLVSSRADLKEDLNLVKEIVNQVTPATSDDNDDSCGGGAGAGACGGSAVCGDGKKSSPPHTERRKSVVKLGLQKLGLSSKSKSRGNLFANFHLGGHHHQQHQNQDPSGASTSQQPPGYEAATSDQREIATDKESAV</sequence>
<evidence type="ECO:0000256" key="2">
    <source>
        <dbReference type="ARBA" id="ARBA00006305"/>
    </source>
</evidence>
<evidence type="ECO:0000256" key="12">
    <source>
        <dbReference type="ARBA" id="ARBA00023136"/>
    </source>
</evidence>
<gene>
    <name evidence="21" type="ORF">BOX15_Mlig003625g4</name>
</gene>
<proteinExistence type="inferred from homology"/>
<dbReference type="InterPro" id="IPR018488">
    <property type="entry name" value="cNMP-bd_CS"/>
</dbReference>
<feature type="region of interest" description="Disordered" evidence="18">
    <location>
        <begin position="885"/>
        <end position="938"/>
    </location>
</feature>
<feature type="compositionally biased region" description="Polar residues" evidence="18">
    <location>
        <begin position="907"/>
        <end position="917"/>
    </location>
</feature>
<keyword evidence="7 19" id="KW-0812">Transmembrane</keyword>
<accession>A0A267GGH4</accession>
<evidence type="ECO:0000256" key="5">
    <source>
        <dbReference type="ARBA" id="ARBA00022475"/>
    </source>
</evidence>
<comment type="catalytic activity">
    <reaction evidence="17">
        <text>Na(+)(in) = Na(+)(out)</text>
        <dbReference type="Rhea" id="RHEA:34963"/>
        <dbReference type="ChEBI" id="CHEBI:29101"/>
    </reaction>
</comment>
<keyword evidence="22" id="KW-1185">Reference proteome</keyword>
<dbReference type="InterPro" id="IPR018490">
    <property type="entry name" value="cNMP-bd_dom_sf"/>
</dbReference>
<feature type="compositionally biased region" description="Pro residues" evidence="18">
    <location>
        <begin position="112"/>
        <end position="127"/>
    </location>
</feature>
<keyword evidence="6" id="KW-0116">cAMP-binding</keyword>
<feature type="region of interest" description="Disordered" evidence="18">
    <location>
        <begin position="850"/>
        <end position="869"/>
    </location>
</feature>
<dbReference type="Proteomes" id="UP000215902">
    <property type="component" value="Unassembled WGS sequence"/>
</dbReference>
<dbReference type="SMART" id="SM00100">
    <property type="entry name" value="cNMP"/>
    <property type="match status" value="1"/>
</dbReference>
<dbReference type="PANTHER" id="PTHR45689:SF5">
    <property type="entry name" value="I[[H]] CHANNEL, ISOFORM E"/>
    <property type="match status" value="1"/>
</dbReference>
<dbReference type="GO" id="GO:0005249">
    <property type="term" value="F:voltage-gated potassium channel activity"/>
    <property type="evidence" value="ECO:0007669"/>
    <property type="project" value="InterPro"/>
</dbReference>
<dbReference type="GO" id="GO:0003254">
    <property type="term" value="P:regulation of membrane depolarization"/>
    <property type="evidence" value="ECO:0007669"/>
    <property type="project" value="TreeGrafter"/>
</dbReference>
<dbReference type="Gene3D" id="1.10.287.630">
    <property type="entry name" value="Helix hairpin bin"/>
    <property type="match status" value="1"/>
</dbReference>
<keyword evidence="10" id="KW-0915">Sodium</keyword>
<dbReference type="Gene3D" id="2.60.120.10">
    <property type="entry name" value="Jelly Rolls"/>
    <property type="match status" value="1"/>
</dbReference>
<dbReference type="OrthoDB" id="421226at2759"/>
<dbReference type="GO" id="GO:0005272">
    <property type="term" value="F:sodium channel activity"/>
    <property type="evidence" value="ECO:0007669"/>
    <property type="project" value="UniProtKB-KW"/>
</dbReference>
<feature type="region of interest" description="Disordered" evidence="18">
    <location>
        <begin position="94"/>
        <end position="280"/>
    </location>
</feature>
<name>A0A267GGH4_9PLAT</name>
<evidence type="ECO:0000256" key="11">
    <source>
        <dbReference type="ARBA" id="ARBA00023065"/>
    </source>
</evidence>
<dbReference type="InterPro" id="IPR013621">
    <property type="entry name" value="Ion_trans_N"/>
</dbReference>
<comment type="similarity">
    <text evidence="2">Belongs to the potassium channel HCN family.</text>
</comment>
<evidence type="ECO:0000256" key="17">
    <source>
        <dbReference type="ARBA" id="ARBA00036239"/>
    </source>
</evidence>
<comment type="caution">
    <text evidence="21">The sequence shown here is derived from an EMBL/GenBank/DDBJ whole genome shotgun (WGS) entry which is preliminary data.</text>
</comment>
<evidence type="ECO:0000256" key="18">
    <source>
        <dbReference type="SAM" id="MobiDB-lite"/>
    </source>
</evidence>
<feature type="transmembrane region" description="Helical" evidence="19">
    <location>
        <begin position="498"/>
        <end position="522"/>
    </location>
</feature>
<evidence type="ECO:0000313" key="21">
    <source>
        <dbReference type="EMBL" id="PAA85143.1"/>
    </source>
</evidence>
<dbReference type="EMBL" id="NIVC01000344">
    <property type="protein sequence ID" value="PAA85143.1"/>
    <property type="molecule type" value="Genomic_DNA"/>
</dbReference>
<feature type="compositionally biased region" description="Polar residues" evidence="18">
    <location>
        <begin position="135"/>
        <end position="145"/>
    </location>
</feature>
<feature type="compositionally biased region" description="Low complexity" evidence="18">
    <location>
        <begin position="223"/>
        <end position="233"/>
    </location>
</feature>
<dbReference type="GO" id="GO:0030552">
    <property type="term" value="F:cAMP binding"/>
    <property type="evidence" value="ECO:0007669"/>
    <property type="project" value="UniProtKB-KW"/>
</dbReference>
<evidence type="ECO:0000256" key="10">
    <source>
        <dbReference type="ARBA" id="ARBA00023053"/>
    </source>
</evidence>
<evidence type="ECO:0000256" key="3">
    <source>
        <dbReference type="ARBA" id="ARBA00022448"/>
    </source>
</evidence>
<dbReference type="AlphaFoldDB" id="A0A267GGH4"/>
<dbReference type="InterPro" id="IPR005821">
    <property type="entry name" value="Ion_trans_dom"/>
</dbReference>
<dbReference type="Pfam" id="PF00027">
    <property type="entry name" value="cNMP_binding"/>
    <property type="match status" value="1"/>
</dbReference>
<dbReference type="Pfam" id="PF08412">
    <property type="entry name" value="Ion_trans_N"/>
    <property type="match status" value="1"/>
</dbReference>
<evidence type="ECO:0000256" key="6">
    <source>
        <dbReference type="ARBA" id="ARBA00022566"/>
    </source>
</evidence>
<evidence type="ECO:0000256" key="7">
    <source>
        <dbReference type="ARBA" id="ARBA00022692"/>
    </source>
</evidence>
<dbReference type="CDD" id="cd00038">
    <property type="entry name" value="CAP_ED"/>
    <property type="match status" value="1"/>
</dbReference>
<evidence type="ECO:0000256" key="13">
    <source>
        <dbReference type="ARBA" id="ARBA00023149"/>
    </source>
</evidence>
<dbReference type="InterPro" id="IPR014710">
    <property type="entry name" value="RmlC-like_jellyroll"/>
</dbReference>
<dbReference type="GO" id="GO:0098855">
    <property type="term" value="C:HCN channel complex"/>
    <property type="evidence" value="ECO:0007669"/>
    <property type="project" value="TreeGrafter"/>
</dbReference>
<feature type="compositionally biased region" description="Low complexity" evidence="18">
    <location>
        <begin position="194"/>
        <end position="209"/>
    </location>
</feature>
<evidence type="ECO:0000256" key="9">
    <source>
        <dbReference type="ARBA" id="ARBA00022989"/>
    </source>
</evidence>
<keyword evidence="14" id="KW-0739">Sodium transport</keyword>
<feature type="transmembrane region" description="Helical" evidence="19">
    <location>
        <begin position="348"/>
        <end position="372"/>
    </location>
</feature>
<keyword evidence="13" id="KW-0114">cAMP</keyword>
<dbReference type="PROSITE" id="PS00888">
    <property type="entry name" value="CNMP_BINDING_1"/>
    <property type="match status" value="1"/>
</dbReference>
<evidence type="ECO:0000256" key="8">
    <source>
        <dbReference type="ARBA" id="ARBA00022741"/>
    </source>
</evidence>
<keyword evidence="12 19" id="KW-0472">Membrane</keyword>
<evidence type="ECO:0000256" key="1">
    <source>
        <dbReference type="ARBA" id="ARBA00004651"/>
    </source>
</evidence>
<keyword evidence="3" id="KW-0813">Transport</keyword>
<keyword evidence="9 19" id="KW-1133">Transmembrane helix</keyword>
<dbReference type="PRINTS" id="PR01463">
    <property type="entry name" value="EAGCHANLFMLY"/>
</dbReference>
<dbReference type="SUPFAM" id="SSF81324">
    <property type="entry name" value="Voltage-gated potassium channels"/>
    <property type="match status" value="1"/>
</dbReference>
<dbReference type="Gene3D" id="1.10.287.70">
    <property type="match status" value="1"/>
</dbReference>
<evidence type="ECO:0000313" key="22">
    <source>
        <dbReference type="Proteomes" id="UP000215902"/>
    </source>
</evidence>
<keyword evidence="4" id="KW-0894">Sodium channel</keyword>
<protein>
    <recommendedName>
        <fullName evidence="20">Cyclic nucleotide-binding domain-containing protein</fullName>
    </recommendedName>
</protein>
<dbReference type="InterPro" id="IPR003938">
    <property type="entry name" value="K_chnl_volt-dep_EAG/ELK/ERG"/>
</dbReference>
<dbReference type="InterPro" id="IPR000595">
    <property type="entry name" value="cNMP-bd_dom"/>
</dbReference>
<reference evidence="21 22" key="1">
    <citation type="submission" date="2017-06" db="EMBL/GenBank/DDBJ databases">
        <title>A platform for efficient transgenesis in Macrostomum lignano, a flatworm model organism for stem cell research.</title>
        <authorList>
            <person name="Berezikov E."/>
        </authorList>
    </citation>
    <scope>NUCLEOTIDE SEQUENCE [LARGE SCALE GENOMIC DNA]</scope>
    <source>
        <strain evidence="21">DV1</strain>
        <tissue evidence="21">Whole organism</tissue>
    </source>
</reference>
<organism evidence="21 22">
    <name type="scientific">Macrostomum lignano</name>
    <dbReference type="NCBI Taxonomy" id="282301"/>
    <lineage>
        <taxon>Eukaryota</taxon>
        <taxon>Metazoa</taxon>
        <taxon>Spiralia</taxon>
        <taxon>Lophotrochozoa</taxon>
        <taxon>Platyhelminthes</taxon>
        <taxon>Rhabditophora</taxon>
        <taxon>Macrostomorpha</taxon>
        <taxon>Macrostomida</taxon>
        <taxon>Macrostomidae</taxon>
        <taxon>Macrostomum</taxon>
    </lineage>
</organism>